<proteinExistence type="predicted"/>
<gene>
    <name evidence="3" type="ORF">GQ607_000654</name>
</gene>
<evidence type="ECO:0000313" key="3">
    <source>
        <dbReference type="EMBL" id="KAF0332638.1"/>
    </source>
</evidence>
<protein>
    <submittedName>
        <fullName evidence="3">Uncharacterized protein</fullName>
    </submittedName>
</protein>
<comment type="caution">
    <text evidence="3">The sequence shown here is derived from an EMBL/GenBank/DDBJ whole genome shotgun (WGS) entry which is preliminary data.</text>
</comment>
<feature type="transmembrane region" description="Helical" evidence="2">
    <location>
        <begin position="520"/>
        <end position="542"/>
    </location>
</feature>
<feature type="compositionally biased region" description="Polar residues" evidence="1">
    <location>
        <begin position="32"/>
        <end position="48"/>
    </location>
</feature>
<feature type="compositionally biased region" description="Basic and acidic residues" evidence="1">
    <location>
        <begin position="597"/>
        <end position="622"/>
    </location>
</feature>
<feature type="region of interest" description="Disordered" evidence="1">
    <location>
        <begin position="596"/>
        <end position="622"/>
    </location>
</feature>
<name>A0A8H3WQY9_9PEZI</name>
<feature type="transmembrane region" description="Helical" evidence="2">
    <location>
        <begin position="150"/>
        <end position="170"/>
    </location>
</feature>
<accession>A0A8H3WQY9</accession>
<dbReference type="OrthoDB" id="5420013at2759"/>
<evidence type="ECO:0000256" key="1">
    <source>
        <dbReference type="SAM" id="MobiDB-lite"/>
    </source>
</evidence>
<organism evidence="3 4">
    <name type="scientific">Colletotrichum asianum</name>
    <dbReference type="NCBI Taxonomy" id="702518"/>
    <lineage>
        <taxon>Eukaryota</taxon>
        <taxon>Fungi</taxon>
        <taxon>Dikarya</taxon>
        <taxon>Ascomycota</taxon>
        <taxon>Pezizomycotina</taxon>
        <taxon>Sordariomycetes</taxon>
        <taxon>Hypocreomycetidae</taxon>
        <taxon>Glomerellales</taxon>
        <taxon>Glomerellaceae</taxon>
        <taxon>Colletotrichum</taxon>
        <taxon>Colletotrichum gloeosporioides species complex</taxon>
    </lineage>
</organism>
<dbReference type="Proteomes" id="UP000434172">
    <property type="component" value="Unassembled WGS sequence"/>
</dbReference>
<evidence type="ECO:0000256" key="2">
    <source>
        <dbReference type="SAM" id="Phobius"/>
    </source>
</evidence>
<feature type="transmembrane region" description="Helical" evidence="2">
    <location>
        <begin position="99"/>
        <end position="123"/>
    </location>
</feature>
<dbReference type="AlphaFoldDB" id="A0A8H3WQY9"/>
<feature type="transmembrane region" description="Helical" evidence="2">
    <location>
        <begin position="65"/>
        <end position="87"/>
    </location>
</feature>
<keyword evidence="2" id="KW-0812">Transmembrane</keyword>
<keyword evidence="4" id="KW-1185">Reference proteome</keyword>
<keyword evidence="2" id="KW-0472">Membrane</keyword>
<feature type="region of interest" description="Disordered" evidence="1">
    <location>
        <begin position="1"/>
        <end position="51"/>
    </location>
</feature>
<keyword evidence="2" id="KW-1133">Transmembrane helix</keyword>
<sequence>MASLPRPFANSGGIYSSLGDNPEDGSFELHDSQQMASTTSEAPTSQPPTGFGEPCRKRMFYKTDIAMAAIALACFALSILVVANSYVSWYLGVGNHQLIVIGVLLSIMSQCLASVTPLLFLLLEAHFGKSTLQNFDGILRNKPTASKLSFAWRMVLVAMLALPIGLSVAYKTFTGGKSSINIYSTDYIPNATYYGLFRPPGIISSTGLSSNVNATESFRNVTQRAVGGTEPPLPTFPHPYGYNLLLLNESSAASLDTPYPDYILAIQQLLAPGESWTITAPVIGTVATLNRSAAEDHRAFEEEFVSVCKGNDKWSHRMENMFNDWSISLTVQWAMSDQSLQYIGIAPGLAGCTDRAPYEHLYNIYRQQCLGTWSVSRGSFQLLSGSCNDTILPWAKQQVIQRSFLALPAWYMGFLIEMLNTFSGNPHGSTNWRGNQSSWMMPYMSVSVSTMLWSRIAQVYSVRARALFDSDEFNKSLPAIEINNITKATLSYGEAAIFYQVDETDQTVIYTRPTLRKSSWLYLVLGIQPVLLLIILGMIALLHTAPLDRGFGLISILSGIERRSLDLLRGASLSGKLKEPVRLIIRAMAPVQGDGESSIKYRIDPSSARKSDTRLSPDVLYH</sequence>
<reference evidence="3 4" key="1">
    <citation type="submission" date="2019-12" db="EMBL/GenBank/DDBJ databases">
        <title>A genome sequence resource for the geographically widespread anthracnose pathogen Colletotrichum asianum.</title>
        <authorList>
            <person name="Meng Y."/>
        </authorList>
    </citation>
    <scope>NUCLEOTIDE SEQUENCE [LARGE SCALE GENOMIC DNA]</scope>
    <source>
        <strain evidence="3 4">ICMP 18580</strain>
    </source>
</reference>
<dbReference type="EMBL" id="WOWK01000001">
    <property type="protein sequence ID" value="KAF0332638.1"/>
    <property type="molecule type" value="Genomic_DNA"/>
</dbReference>
<evidence type="ECO:0000313" key="4">
    <source>
        <dbReference type="Proteomes" id="UP000434172"/>
    </source>
</evidence>